<feature type="binding site" evidence="10">
    <location>
        <position position="286"/>
    </location>
    <ligand>
        <name>Mg(2+)</name>
        <dbReference type="ChEBI" id="CHEBI:18420"/>
        <label>1</label>
    </ligand>
</feature>
<keyword evidence="3 10" id="KW-0328">Glycosyltransferase</keyword>
<dbReference type="MEROPS" id="C26.955"/>
<keyword evidence="10" id="KW-0479">Metal-binding</keyword>
<dbReference type="FunFam" id="3.40.1030.10:FF:000002">
    <property type="entry name" value="Anthranilate phosphoribosyltransferase"/>
    <property type="match status" value="1"/>
</dbReference>
<feature type="domain" description="Glycosyl transferase family 3 N-terminal" evidence="13">
    <location>
        <begin position="198"/>
        <end position="254"/>
    </location>
</feature>
<dbReference type="PROSITE" id="PS51273">
    <property type="entry name" value="GATASE_TYPE_1"/>
    <property type="match status" value="1"/>
</dbReference>
<comment type="pathway">
    <text evidence="1 10">Amino-acid biosynthesis; L-tryptophan biosynthesis; L-tryptophan from chorismate: step 2/5.</text>
</comment>
<keyword evidence="14" id="KW-0456">Lyase</keyword>
<dbReference type="HOGENOM" id="CLU_014340_3_0_12"/>
<dbReference type="EMBL" id="CP002696">
    <property type="protein sequence ID" value="AEE17046.1"/>
    <property type="molecule type" value="Genomic_DNA"/>
</dbReference>
<feature type="binding site" evidence="10">
    <location>
        <position position="420"/>
    </location>
    <ligand>
        <name>Mg(2+)</name>
        <dbReference type="ChEBI" id="CHEBI:18420"/>
        <label>2</label>
    </ligand>
</feature>
<feature type="binding site" evidence="10">
    <location>
        <position position="420"/>
    </location>
    <ligand>
        <name>Mg(2+)</name>
        <dbReference type="ChEBI" id="CHEBI:18420"/>
        <label>1</label>
    </ligand>
</feature>
<dbReference type="UniPathway" id="UPA00035">
    <property type="reaction ID" value="UER00041"/>
</dbReference>
<feature type="binding site" evidence="10">
    <location>
        <begin position="277"/>
        <end position="278"/>
    </location>
    <ligand>
        <name>5-phospho-alpha-D-ribose 1-diphosphate</name>
        <dbReference type="ChEBI" id="CHEBI:58017"/>
    </ligand>
</feature>
<evidence type="ECO:0000256" key="2">
    <source>
        <dbReference type="ARBA" id="ARBA00022605"/>
    </source>
</evidence>
<feature type="binding site" evidence="10">
    <location>
        <position position="314"/>
    </location>
    <ligand>
        <name>5-phospho-alpha-D-ribose 1-diphosphate</name>
        <dbReference type="ChEBI" id="CHEBI:58017"/>
    </ligand>
</feature>
<dbReference type="SUPFAM" id="SSF52418">
    <property type="entry name" value="Nucleoside phosphorylase/phosphoribosyltransferase catalytic domain"/>
    <property type="match status" value="1"/>
</dbReference>
<dbReference type="InterPro" id="IPR000312">
    <property type="entry name" value="Glycosyl_Trfase_fam3"/>
</dbReference>
<dbReference type="GO" id="GO:0004048">
    <property type="term" value="F:anthranilate phosphoribosyltransferase activity"/>
    <property type="evidence" value="ECO:0007669"/>
    <property type="project" value="UniProtKB-UniRule"/>
</dbReference>
<comment type="caution">
    <text evidence="10">Lacks conserved residue(s) required for the propagation of feature annotation.</text>
</comment>
<sequence length="535" mass="56284">MIAVIDNYDSFTYNIVQVISRLSGEQVAVFRSRECTLQDIENVHPSGLIVSPGPGNPADAGISVDAIRRYAGKIPILGICLGHQAIAYAFGADIVGAKRIRHGSAEKIALDGKGLFRSIGTERTFTRYHSLAVDEKTLPADFEITARSDDGDIMGIRHKTYVLEGVQFHPESIASDGCDAFFTSFLNYRRENLPAAAILGTLANGKNLTQEAAELFMEDLTDGFQDPRQTAAILSALAVKGPSAAEIAGCAAVLCRKKKTLPLAGGVELTDIVGTGGDGKGSFNISSFAALIAAACGLPVAKHGNRAVSSKSGSADFYESLGIKIDNLPEKTAAVIEQSNFGFLYAPVYHRAMRHAAPVRKSLGIKTIMNLIGPLSNPAGARCQMLGVYDESLLDPVAEASKLLGSKRVMTVCSEDGFDELSPCAPTHVTEIDEDGVKRSYTVVPEEFGISGCTPDGLAGGTGAENARIALDLLAAPETSARTTVAEACCLNAGAALYIGGRSASIRDGYAQAKAALKNGLVAQKLAQVRELSNA</sequence>
<evidence type="ECO:0000259" key="11">
    <source>
        <dbReference type="Pfam" id="PF00117"/>
    </source>
</evidence>
<dbReference type="PRINTS" id="PR00099">
    <property type="entry name" value="CPSGATASE"/>
</dbReference>
<evidence type="ECO:0000259" key="12">
    <source>
        <dbReference type="Pfam" id="PF00591"/>
    </source>
</evidence>
<feature type="binding site" evidence="10">
    <location>
        <position position="274"/>
    </location>
    <ligand>
        <name>anthranilate</name>
        <dbReference type="ChEBI" id="CHEBI:16567"/>
        <label>1</label>
    </ligand>
</feature>
<evidence type="ECO:0000256" key="8">
    <source>
        <dbReference type="ARBA" id="ARBA00052328"/>
    </source>
</evidence>
<organism evidence="14 15">
    <name type="scientific">Treponema brennaborense (strain DSM 12168 / CIP 105900 / DD5/3)</name>
    <dbReference type="NCBI Taxonomy" id="906968"/>
    <lineage>
        <taxon>Bacteria</taxon>
        <taxon>Pseudomonadati</taxon>
        <taxon>Spirochaetota</taxon>
        <taxon>Spirochaetia</taxon>
        <taxon>Spirochaetales</taxon>
        <taxon>Treponemataceae</taxon>
        <taxon>Treponema</taxon>
    </lineage>
</organism>
<dbReference type="Pfam" id="PF02885">
    <property type="entry name" value="Glycos_trans_3N"/>
    <property type="match status" value="1"/>
</dbReference>
<name>F4LPQ0_TREBD</name>
<dbReference type="eggNOG" id="COG0547">
    <property type="taxonomic scope" value="Bacteria"/>
</dbReference>
<dbReference type="PRINTS" id="PR00096">
    <property type="entry name" value="GATASE"/>
</dbReference>
<dbReference type="RefSeq" id="WP_013758751.1">
    <property type="nucleotide sequence ID" value="NC_015500.1"/>
</dbReference>
<dbReference type="PANTHER" id="PTHR43285:SF2">
    <property type="entry name" value="ANTHRANILATE PHOSPHORIBOSYLTRANSFERASE"/>
    <property type="match status" value="1"/>
</dbReference>
<dbReference type="Gene3D" id="3.40.50.880">
    <property type="match status" value="1"/>
</dbReference>
<reference evidence="15" key="1">
    <citation type="submission" date="2011-04" db="EMBL/GenBank/DDBJ databases">
        <title>The complete genome of Treponema brennaborense DSM 12168.</title>
        <authorList>
            <person name="Lucas S."/>
            <person name="Han J."/>
            <person name="Lapidus A."/>
            <person name="Bruce D."/>
            <person name="Goodwin L."/>
            <person name="Pitluck S."/>
            <person name="Peters L."/>
            <person name="Kyrpides N."/>
            <person name="Mavromatis K."/>
            <person name="Ivanova N."/>
            <person name="Mikhailova N."/>
            <person name="Pagani I."/>
            <person name="Teshima H."/>
            <person name="Detter J.C."/>
            <person name="Tapia R."/>
            <person name="Han C."/>
            <person name="Land M."/>
            <person name="Hauser L."/>
            <person name="Markowitz V."/>
            <person name="Cheng J.-F."/>
            <person name="Hugenholtz P."/>
            <person name="Woyke T."/>
            <person name="Wu D."/>
            <person name="Gronow S."/>
            <person name="Wellnitz S."/>
            <person name="Brambilla E."/>
            <person name="Klenk H.-P."/>
            <person name="Eisen J.A."/>
        </authorList>
    </citation>
    <scope>NUCLEOTIDE SEQUENCE [LARGE SCALE GENOMIC DNA]</scope>
    <source>
        <strain evidence="15">DSM 12168 / CIP 105900 / DD5/3</strain>
    </source>
</reference>
<comment type="function">
    <text evidence="10">Catalyzes the transfer of the phosphoribosyl group of 5-phosphorylribose-1-pyrophosphate (PRPP) to anthranilate to yield N-(5'-phosphoribosyl)-anthranilate (PRA).</text>
</comment>
<keyword evidence="4 10" id="KW-0808">Transferase</keyword>
<dbReference type="InterPro" id="IPR036320">
    <property type="entry name" value="Glycosyl_Trfase_fam3_N_dom_sf"/>
</dbReference>
<evidence type="ECO:0000256" key="4">
    <source>
        <dbReference type="ARBA" id="ARBA00022679"/>
    </source>
</evidence>
<evidence type="ECO:0000256" key="3">
    <source>
        <dbReference type="ARBA" id="ARBA00022676"/>
    </source>
</evidence>
<dbReference type="EC" id="2.4.2.18" evidence="10"/>
<dbReference type="STRING" id="906968.Trebr_1623"/>
<dbReference type="InterPro" id="IPR005940">
    <property type="entry name" value="Anthranilate_Pribosyl_Tfrase"/>
</dbReference>
<comment type="similarity">
    <text evidence="10">Belongs to the anthranilate phosphoribosyltransferase family.</text>
</comment>
<comment type="subunit">
    <text evidence="10">Homodimer.</text>
</comment>
<comment type="catalytic activity">
    <reaction evidence="8 10">
        <text>N-(5-phospho-beta-D-ribosyl)anthranilate + diphosphate = 5-phospho-alpha-D-ribose 1-diphosphate + anthranilate</text>
        <dbReference type="Rhea" id="RHEA:11768"/>
        <dbReference type="ChEBI" id="CHEBI:16567"/>
        <dbReference type="ChEBI" id="CHEBI:18277"/>
        <dbReference type="ChEBI" id="CHEBI:33019"/>
        <dbReference type="ChEBI" id="CHEBI:58017"/>
        <dbReference type="EC" id="2.4.2.18"/>
    </reaction>
</comment>
<dbReference type="eggNOG" id="COG0512">
    <property type="taxonomic scope" value="Bacteria"/>
</dbReference>
<keyword evidence="10" id="KW-0460">Magnesium</keyword>
<dbReference type="SUPFAM" id="SSF52317">
    <property type="entry name" value="Class I glutamine amidotransferase-like"/>
    <property type="match status" value="1"/>
</dbReference>
<dbReference type="GO" id="GO:0005829">
    <property type="term" value="C:cytosol"/>
    <property type="evidence" value="ECO:0007669"/>
    <property type="project" value="TreeGrafter"/>
</dbReference>
<comment type="similarity">
    <text evidence="9">In the C-terminal section; belongs to the anthranilate phosphoribosyltransferase family.</text>
</comment>
<keyword evidence="6" id="KW-0315">Glutamine amidotransferase</keyword>
<accession>F4LPQ0</accession>
<evidence type="ECO:0000256" key="6">
    <source>
        <dbReference type="ARBA" id="ARBA00022962"/>
    </source>
</evidence>
<dbReference type="PRINTS" id="PR00097">
    <property type="entry name" value="ANTSNTHASEII"/>
</dbReference>
<dbReference type="HAMAP" id="MF_00211">
    <property type="entry name" value="TrpD"/>
    <property type="match status" value="1"/>
</dbReference>
<feature type="domain" description="Glutamine amidotransferase" evidence="11">
    <location>
        <begin position="4"/>
        <end position="182"/>
    </location>
</feature>
<feature type="binding site" evidence="10">
    <location>
        <begin position="284"/>
        <end position="287"/>
    </location>
    <ligand>
        <name>5-phospho-alpha-D-ribose 1-diphosphate</name>
        <dbReference type="ChEBI" id="CHEBI:58017"/>
    </ligand>
</feature>
<evidence type="ECO:0000256" key="7">
    <source>
        <dbReference type="ARBA" id="ARBA00023141"/>
    </source>
</evidence>
<dbReference type="InterPro" id="IPR006221">
    <property type="entry name" value="TrpG/PapA_dom"/>
</dbReference>
<feature type="binding site" evidence="10">
    <location>
        <begin position="302"/>
        <end position="310"/>
    </location>
    <ligand>
        <name>5-phospho-alpha-D-ribose 1-diphosphate</name>
        <dbReference type="ChEBI" id="CHEBI:58017"/>
    </ligand>
</feature>
<dbReference type="NCBIfam" id="TIGR01245">
    <property type="entry name" value="trpD"/>
    <property type="match status" value="1"/>
</dbReference>
<evidence type="ECO:0000256" key="1">
    <source>
        <dbReference type="ARBA" id="ARBA00004907"/>
    </source>
</evidence>
<evidence type="ECO:0000256" key="10">
    <source>
        <dbReference type="HAMAP-Rule" id="MF_00211"/>
    </source>
</evidence>
<dbReference type="GO" id="GO:0000287">
    <property type="term" value="F:magnesium ion binding"/>
    <property type="evidence" value="ECO:0007669"/>
    <property type="project" value="UniProtKB-UniRule"/>
</dbReference>
<feature type="binding site" evidence="10">
    <location>
        <position position="305"/>
    </location>
    <ligand>
        <name>anthranilate</name>
        <dbReference type="ChEBI" id="CHEBI:16567"/>
        <label>1</label>
    </ligand>
</feature>
<keyword evidence="2 10" id="KW-0028">Amino-acid biosynthesis</keyword>
<evidence type="ECO:0000313" key="15">
    <source>
        <dbReference type="Proteomes" id="UP000006546"/>
    </source>
</evidence>
<dbReference type="Proteomes" id="UP000006546">
    <property type="component" value="Chromosome"/>
</dbReference>
<keyword evidence="7 10" id="KW-0057">Aromatic amino acid biosynthesis</keyword>
<dbReference type="PANTHER" id="PTHR43285">
    <property type="entry name" value="ANTHRANILATE PHOSPHORIBOSYLTRANSFERASE"/>
    <property type="match status" value="1"/>
</dbReference>
<comment type="cofactor">
    <cofactor evidence="10">
        <name>Mg(2+)</name>
        <dbReference type="ChEBI" id="CHEBI:18420"/>
    </cofactor>
    <text evidence="10">Binds 2 magnesium ions per monomer.</text>
</comment>
<evidence type="ECO:0000313" key="14">
    <source>
        <dbReference type="EMBL" id="AEE17046.1"/>
    </source>
</evidence>
<dbReference type="Gene3D" id="1.20.970.10">
    <property type="entry name" value="Transferase, Pyrimidine Nucleoside Phosphorylase, Chain C"/>
    <property type="match status" value="1"/>
</dbReference>
<dbReference type="InterPro" id="IPR035902">
    <property type="entry name" value="Nuc_phospho_transferase"/>
</dbReference>
<feature type="binding site" evidence="10">
    <location>
        <position position="360"/>
    </location>
    <ligand>
        <name>anthranilate</name>
        <dbReference type="ChEBI" id="CHEBI:16567"/>
        <label>2</label>
    </ligand>
</feature>
<dbReference type="CDD" id="cd01743">
    <property type="entry name" value="GATase1_Anthranilate_Synthase"/>
    <property type="match status" value="1"/>
</dbReference>
<dbReference type="GO" id="GO:0000162">
    <property type="term" value="P:L-tryptophan biosynthetic process"/>
    <property type="evidence" value="ECO:0007669"/>
    <property type="project" value="UniProtKB-UniRule"/>
</dbReference>
<feature type="binding site" evidence="10">
    <location>
        <position position="282"/>
    </location>
    <ligand>
        <name>5-phospho-alpha-D-ribose 1-diphosphate</name>
        <dbReference type="ChEBI" id="CHEBI:58017"/>
    </ligand>
</feature>
<dbReference type="InterPro" id="IPR017459">
    <property type="entry name" value="Glycosyl_Trfase_fam3_N_dom"/>
</dbReference>
<dbReference type="AlphaFoldDB" id="F4LPQ0"/>
<dbReference type="Pfam" id="PF00591">
    <property type="entry name" value="Glycos_transf_3"/>
    <property type="match status" value="1"/>
</dbReference>
<evidence type="ECO:0000256" key="9">
    <source>
        <dbReference type="ARBA" id="ARBA00061188"/>
    </source>
</evidence>
<keyword evidence="15" id="KW-1185">Reference proteome</keyword>
<dbReference type="InterPro" id="IPR017926">
    <property type="entry name" value="GATASE"/>
</dbReference>
<dbReference type="InterPro" id="IPR029062">
    <property type="entry name" value="Class_I_gatase-like"/>
</dbReference>
<dbReference type="OrthoDB" id="9806430at2"/>
<dbReference type="NCBIfam" id="NF011201">
    <property type="entry name" value="PRK14607.1"/>
    <property type="match status" value="1"/>
</dbReference>
<keyword evidence="5 10" id="KW-0822">Tryptophan biosynthesis</keyword>
<feature type="domain" description="Glycosyl transferase family 3" evidence="12">
    <location>
        <begin position="268"/>
        <end position="520"/>
    </location>
</feature>
<dbReference type="GO" id="GO:0016829">
    <property type="term" value="F:lyase activity"/>
    <property type="evidence" value="ECO:0007669"/>
    <property type="project" value="UniProtKB-KW"/>
</dbReference>
<dbReference type="KEGG" id="tbe:Trebr_1623"/>
<feature type="binding site" evidence="10">
    <location>
        <position position="419"/>
    </location>
    <ligand>
        <name>Mg(2+)</name>
        <dbReference type="ChEBI" id="CHEBI:18420"/>
        <label>2</label>
    </ligand>
</feature>
<dbReference type="FunFam" id="3.40.50.880:FF:000003">
    <property type="entry name" value="Anthranilate synthase component II"/>
    <property type="match status" value="1"/>
</dbReference>
<gene>
    <name evidence="10" type="primary">trpD</name>
    <name evidence="14" type="ordered locus">Trebr_1623</name>
</gene>
<protein>
    <recommendedName>
        <fullName evidence="10">Anthranilate phosphoribosyltransferase</fullName>
        <ecNumber evidence="10">2.4.2.18</ecNumber>
    </recommendedName>
</protein>
<feature type="binding site" evidence="10">
    <location>
        <position position="274"/>
    </location>
    <ligand>
        <name>5-phospho-alpha-D-ribose 1-diphosphate</name>
        <dbReference type="ChEBI" id="CHEBI:58017"/>
    </ligand>
</feature>
<dbReference type="NCBIfam" id="TIGR00566">
    <property type="entry name" value="trpG_papA"/>
    <property type="match status" value="1"/>
</dbReference>
<dbReference type="Pfam" id="PF00117">
    <property type="entry name" value="GATase"/>
    <property type="match status" value="1"/>
</dbReference>
<dbReference type="Gene3D" id="3.40.1030.10">
    <property type="entry name" value="Nucleoside phosphorylase/phosphoribosyltransferase catalytic domain"/>
    <property type="match status" value="1"/>
</dbReference>
<evidence type="ECO:0000256" key="5">
    <source>
        <dbReference type="ARBA" id="ARBA00022822"/>
    </source>
</evidence>
<dbReference type="SUPFAM" id="SSF47648">
    <property type="entry name" value="Nucleoside phosphorylase/phosphoribosyltransferase N-terminal domain"/>
    <property type="match status" value="1"/>
</dbReference>
<proteinExistence type="inferred from homology"/>
<evidence type="ECO:0000259" key="13">
    <source>
        <dbReference type="Pfam" id="PF02885"/>
    </source>
</evidence>